<comment type="similarity">
    <text evidence="5">Belongs to the GHMP kinase family.</text>
</comment>
<gene>
    <name evidence="8" type="ORF">NE630_12330</name>
</gene>
<dbReference type="PIRSF" id="PIRSF036406">
    <property type="entry name" value="Hept_kin"/>
    <property type="match status" value="1"/>
</dbReference>
<dbReference type="EMBL" id="JANFYT010000030">
    <property type="protein sequence ID" value="MCQ4815220.1"/>
    <property type="molecule type" value="Genomic_DNA"/>
</dbReference>
<evidence type="ECO:0000259" key="7">
    <source>
        <dbReference type="Pfam" id="PF08544"/>
    </source>
</evidence>
<dbReference type="Proteomes" id="UP001205919">
    <property type="component" value="Unassembled WGS sequence"/>
</dbReference>
<dbReference type="InterPro" id="IPR052203">
    <property type="entry name" value="GHMP_Kinase-Related"/>
</dbReference>
<dbReference type="InterPro" id="IPR014606">
    <property type="entry name" value="Heptose_7-P_kinase"/>
</dbReference>
<dbReference type="GO" id="GO:0050201">
    <property type="term" value="F:fucokinase activity"/>
    <property type="evidence" value="ECO:0007669"/>
    <property type="project" value="TreeGrafter"/>
</dbReference>
<dbReference type="InterPro" id="IPR013750">
    <property type="entry name" value="GHMP_kinase_C_dom"/>
</dbReference>
<proteinExistence type="inferred from homology"/>
<dbReference type="InterPro" id="IPR020568">
    <property type="entry name" value="Ribosomal_Su5_D2-typ_SF"/>
</dbReference>
<sequence>MSAYYKKDGGAVISSAIDKYIYVTVNKKFDDSVRVSYSVTEIVDDPQDLKHDIVRECLKMTGITGGIEITTIADIPAGTGLGSSSSFTIGLLNALYSYLGITLSARELAEKACEIEIRKLKHPIGKQDQYAAAFGGLNFFNFNKDGTVDRTPVTLSERDKRKMDRKLMMFYTGVTRKADNILKEQREKTEKKRDILDFMKEQAFEMHKLLLKDGFTSDFGKYLNEGWLKKKSLTDEISNGKIDSIYSKALRCGATGGKLLGAGGGGFILLYCDEEKQDLVREEIGLREIDFHLVQQGSRVVYFA</sequence>
<dbReference type="InterPro" id="IPR006204">
    <property type="entry name" value="GHMP_kinase_N_dom"/>
</dbReference>
<dbReference type="InterPro" id="IPR006203">
    <property type="entry name" value="GHMP_knse_ATP-bd_CS"/>
</dbReference>
<keyword evidence="3 8" id="KW-0418">Kinase</keyword>
<keyword evidence="1" id="KW-0808">Transferase</keyword>
<evidence type="ECO:0000256" key="4">
    <source>
        <dbReference type="ARBA" id="ARBA00022840"/>
    </source>
</evidence>
<evidence type="ECO:0000256" key="1">
    <source>
        <dbReference type="ARBA" id="ARBA00022679"/>
    </source>
</evidence>
<dbReference type="InterPro" id="IPR001174">
    <property type="entry name" value="HddA/FKP"/>
</dbReference>
<dbReference type="GO" id="GO:0042352">
    <property type="term" value="P:GDP-L-fucose salvage"/>
    <property type="evidence" value="ECO:0007669"/>
    <property type="project" value="TreeGrafter"/>
</dbReference>
<protein>
    <submittedName>
        <fullName evidence="8">GHMP kinase</fullName>
    </submittedName>
</protein>
<organism evidence="8 9">
    <name type="scientific">Cloacibacillus evryensis</name>
    <dbReference type="NCBI Taxonomy" id="508460"/>
    <lineage>
        <taxon>Bacteria</taxon>
        <taxon>Thermotogati</taxon>
        <taxon>Synergistota</taxon>
        <taxon>Synergistia</taxon>
        <taxon>Synergistales</taxon>
        <taxon>Synergistaceae</taxon>
        <taxon>Cloacibacillus</taxon>
    </lineage>
</organism>
<evidence type="ECO:0000313" key="8">
    <source>
        <dbReference type="EMBL" id="MCQ4815220.1"/>
    </source>
</evidence>
<accession>A0AAW5K348</accession>
<evidence type="ECO:0000256" key="5">
    <source>
        <dbReference type="ARBA" id="ARBA00038121"/>
    </source>
</evidence>
<dbReference type="SUPFAM" id="SSF54211">
    <property type="entry name" value="Ribosomal protein S5 domain 2-like"/>
    <property type="match status" value="1"/>
</dbReference>
<dbReference type="PANTHER" id="PTHR32463:SF0">
    <property type="entry name" value="L-FUCOSE KINASE"/>
    <property type="match status" value="1"/>
</dbReference>
<keyword evidence="4" id="KW-0067">ATP-binding</keyword>
<dbReference type="Pfam" id="PF08544">
    <property type="entry name" value="GHMP_kinases_C"/>
    <property type="match status" value="1"/>
</dbReference>
<feature type="domain" description="GHMP kinase C-terminal" evidence="7">
    <location>
        <begin position="213"/>
        <end position="284"/>
    </location>
</feature>
<feature type="domain" description="GHMP kinase N-terminal" evidence="6">
    <location>
        <begin position="55"/>
        <end position="136"/>
    </location>
</feature>
<evidence type="ECO:0000256" key="2">
    <source>
        <dbReference type="ARBA" id="ARBA00022741"/>
    </source>
</evidence>
<dbReference type="PROSITE" id="PS00627">
    <property type="entry name" value="GHMP_KINASES_ATP"/>
    <property type="match status" value="1"/>
</dbReference>
<evidence type="ECO:0000259" key="6">
    <source>
        <dbReference type="Pfam" id="PF00288"/>
    </source>
</evidence>
<dbReference type="RefSeq" id="WP_256182177.1">
    <property type="nucleotide sequence ID" value="NZ_JANFYT010000030.1"/>
</dbReference>
<evidence type="ECO:0000313" key="9">
    <source>
        <dbReference type="Proteomes" id="UP001205919"/>
    </source>
</evidence>
<dbReference type="InterPro" id="IPR036554">
    <property type="entry name" value="GHMP_kinase_C_sf"/>
</dbReference>
<dbReference type="PRINTS" id="PR00960">
    <property type="entry name" value="LMBPPROTEIN"/>
</dbReference>
<reference evidence="8 9" key="1">
    <citation type="submission" date="2022-06" db="EMBL/GenBank/DDBJ databases">
        <title>Isolation of gut microbiota from human fecal samples.</title>
        <authorList>
            <person name="Pamer E.G."/>
            <person name="Barat B."/>
            <person name="Waligurski E."/>
            <person name="Medina S."/>
            <person name="Paddock L."/>
            <person name="Mostad J."/>
        </authorList>
    </citation>
    <scope>NUCLEOTIDE SEQUENCE [LARGE SCALE GENOMIC DNA]</scope>
    <source>
        <strain evidence="8 9">DFI.9.90</strain>
    </source>
</reference>
<evidence type="ECO:0000256" key="3">
    <source>
        <dbReference type="ARBA" id="ARBA00022777"/>
    </source>
</evidence>
<name>A0AAW5K348_9BACT</name>
<keyword evidence="9" id="KW-1185">Reference proteome</keyword>
<dbReference type="GO" id="GO:0005524">
    <property type="term" value="F:ATP binding"/>
    <property type="evidence" value="ECO:0007669"/>
    <property type="project" value="UniProtKB-KW"/>
</dbReference>
<dbReference type="Gene3D" id="3.30.230.120">
    <property type="match status" value="1"/>
</dbReference>
<dbReference type="PANTHER" id="PTHR32463">
    <property type="entry name" value="L-FUCOSE KINASE"/>
    <property type="match status" value="1"/>
</dbReference>
<dbReference type="AlphaFoldDB" id="A0AAW5K348"/>
<keyword evidence="2" id="KW-0547">Nucleotide-binding</keyword>
<dbReference type="SUPFAM" id="SSF55060">
    <property type="entry name" value="GHMP Kinase, C-terminal domain"/>
    <property type="match status" value="1"/>
</dbReference>
<comment type="caution">
    <text evidence="8">The sequence shown here is derived from an EMBL/GenBank/DDBJ whole genome shotgun (WGS) entry which is preliminary data.</text>
</comment>
<dbReference type="Pfam" id="PF00288">
    <property type="entry name" value="GHMP_kinases_N"/>
    <property type="match status" value="1"/>
</dbReference>